<comment type="caution">
    <text evidence="2">The sequence shown here is derived from an EMBL/GenBank/DDBJ whole genome shotgun (WGS) entry which is preliminary data.</text>
</comment>
<dbReference type="SMART" id="SM00315">
    <property type="entry name" value="RGS"/>
    <property type="match status" value="1"/>
</dbReference>
<dbReference type="InterPro" id="IPR044926">
    <property type="entry name" value="RGS_subdomain_2"/>
</dbReference>
<accession>A0AA88GJK4</accession>
<dbReference type="PANTHER" id="PTHR10845">
    <property type="entry name" value="REGULATOR OF G PROTEIN SIGNALING"/>
    <property type="match status" value="1"/>
</dbReference>
<dbReference type="Proteomes" id="UP000816034">
    <property type="component" value="Unassembled WGS sequence"/>
</dbReference>
<dbReference type="PANTHER" id="PTHR10845:SF192">
    <property type="entry name" value="DOUBLE HIT, ISOFORM B"/>
    <property type="match status" value="1"/>
</dbReference>
<sequence length="525" mass="60790">MRLLKSIESSDNDNAHKKGKQSLISRYMVVFEEVMNNKDARNCFKQFLKEETHSAEALLFLEDLNTYKTEYQNTNVEFEKDSFEKNSKSTRKMVLHLFDQAKRIITTYIDTFSITELNLGHGKATITKNWAKIDYHAKTILPDFSGCDTTSNTSNASASSNSSPKNSNWDKEGLSQLFFMLEPSTLFDSCEVNVVLDLKLDQFPLFSRSQLLDKFLIEMGETFSRSIAIDVSKGKNIDVRFKPKDFESRLLTDKDIYFAFALCEDTPDWRLFLQEEGISCYSSKTLYSFGTSALHGLHKNVFTFPYPLDKVWSVFSDRDSRLKIDEGMMPISQAFSYQAPHNTNNKALVELVAEERDQFYDDDKPPLALSLGCFGIDAKMPFVKKRFCWYAETTIYDPYADCIVTVGHSTRSFLHPREQELTQNKVIIDILYCNMFFRVNENTTRFIQTAYCDPKLPMTDGFIVNASIKSRARRFRKTFLNILETVEDDSPIMQADSFKSKQAILDNQRVYPNRSWFKEYESRKN</sequence>
<dbReference type="Pfam" id="PF00615">
    <property type="entry name" value="RGS"/>
    <property type="match status" value="1"/>
</dbReference>
<dbReference type="AlphaFoldDB" id="A0AA88GJK4"/>
<dbReference type="EMBL" id="PYSW02000024">
    <property type="protein sequence ID" value="KAG2382169.1"/>
    <property type="molecule type" value="Genomic_DNA"/>
</dbReference>
<protein>
    <recommendedName>
        <fullName evidence="1">RGS domain-containing protein</fullName>
    </recommendedName>
</protein>
<dbReference type="SUPFAM" id="SSF55961">
    <property type="entry name" value="Bet v1-like"/>
    <property type="match status" value="1"/>
</dbReference>
<evidence type="ECO:0000313" key="2">
    <source>
        <dbReference type="EMBL" id="KAG2382169.1"/>
    </source>
</evidence>
<feature type="domain" description="RGS" evidence="1">
    <location>
        <begin position="30"/>
        <end position="216"/>
    </location>
</feature>
<evidence type="ECO:0000313" key="3">
    <source>
        <dbReference type="Proteomes" id="UP000816034"/>
    </source>
</evidence>
<dbReference type="Gene3D" id="3.30.530.20">
    <property type="match status" value="1"/>
</dbReference>
<reference evidence="2 3" key="1">
    <citation type="journal article" date="2018" name="BMC Genomics">
        <title>The genome of Naegleria lovaniensis, the basis for a comparative approach to unravel pathogenicity factors of the human pathogenic amoeba N. fowleri.</title>
        <authorList>
            <person name="Liechti N."/>
            <person name="Schurch N."/>
            <person name="Bruggmann R."/>
            <person name="Wittwer M."/>
        </authorList>
    </citation>
    <scope>NUCLEOTIDE SEQUENCE [LARGE SCALE GENOMIC DNA]</scope>
    <source>
        <strain evidence="2 3">ATCC 30569</strain>
    </source>
</reference>
<organism evidence="2 3">
    <name type="scientific">Naegleria lovaniensis</name>
    <name type="common">Amoeba</name>
    <dbReference type="NCBI Taxonomy" id="51637"/>
    <lineage>
        <taxon>Eukaryota</taxon>
        <taxon>Discoba</taxon>
        <taxon>Heterolobosea</taxon>
        <taxon>Tetramitia</taxon>
        <taxon>Eutetramitia</taxon>
        <taxon>Vahlkampfiidae</taxon>
        <taxon>Naegleria</taxon>
    </lineage>
</organism>
<dbReference type="SUPFAM" id="SSF48097">
    <property type="entry name" value="Regulator of G-protein signaling, RGS"/>
    <property type="match status" value="1"/>
</dbReference>
<dbReference type="PROSITE" id="PS50132">
    <property type="entry name" value="RGS"/>
    <property type="match status" value="1"/>
</dbReference>
<name>A0AA88GJK4_NAELO</name>
<dbReference type="InterPro" id="IPR016137">
    <property type="entry name" value="RGS"/>
</dbReference>
<keyword evidence="3" id="KW-1185">Reference proteome</keyword>
<evidence type="ECO:0000259" key="1">
    <source>
        <dbReference type="PROSITE" id="PS50132"/>
    </source>
</evidence>
<dbReference type="InterPro" id="IPR023393">
    <property type="entry name" value="START-like_dom_sf"/>
</dbReference>
<dbReference type="GeneID" id="68097826"/>
<dbReference type="InterPro" id="IPR036305">
    <property type="entry name" value="RGS_sf"/>
</dbReference>
<dbReference type="RefSeq" id="XP_044547848.1">
    <property type="nucleotide sequence ID" value="XM_044695114.1"/>
</dbReference>
<gene>
    <name evidence="2" type="ORF">C9374_005371</name>
</gene>
<proteinExistence type="predicted"/>
<dbReference type="Gene3D" id="1.10.167.10">
    <property type="entry name" value="Regulator of G-protein Signalling 4, domain 2"/>
    <property type="match status" value="1"/>
</dbReference>